<dbReference type="PANTHER" id="PTHR31956">
    <property type="entry name" value="NON-SPECIFIC PHOSPHOLIPASE C4-RELATED"/>
    <property type="match status" value="1"/>
</dbReference>
<dbReference type="Pfam" id="PF04185">
    <property type="entry name" value="Phosphoesterase"/>
    <property type="match status" value="1"/>
</dbReference>
<dbReference type="Pfam" id="PF05506">
    <property type="entry name" value="PLipase_C_C"/>
    <property type="match status" value="2"/>
</dbReference>
<name>A0ABZ0W6M5_9BACT</name>
<dbReference type="EC" id="3.1.4.3" evidence="2"/>
<evidence type="ECO:0000256" key="1">
    <source>
        <dbReference type="ARBA" id="ARBA00009717"/>
    </source>
</evidence>
<evidence type="ECO:0000256" key="3">
    <source>
        <dbReference type="ARBA" id="ARBA00022801"/>
    </source>
</evidence>
<dbReference type="InterPro" id="IPR006311">
    <property type="entry name" value="TAT_signal"/>
</dbReference>
<evidence type="ECO:0000259" key="4">
    <source>
        <dbReference type="Pfam" id="PF05506"/>
    </source>
</evidence>
<organism evidence="5 6">
    <name type="scientific">Niabella yanshanensis</name>
    <dbReference type="NCBI Taxonomy" id="577386"/>
    <lineage>
        <taxon>Bacteria</taxon>
        <taxon>Pseudomonadati</taxon>
        <taxon>Bacteroidota</taxon>
        <taxon>Chitinophagia</taxon>
        <taxon>Chitinophagales</taxon>
        <taxon>Chitinophagaceae</taxon>
        <taxon>Niabella</taxon>
    </lineage>
</organism>
<reference evidence="5 6" key="1">
    <citation type="submission" date="2023-12" db="EMBL/GenBank/DDBJ databases">
        <title>Genome sequencing and assembly of bacterial species from a model synthetic community.</title>
        <authorList>
            <person name="Hogle S.L."/>
        </authorList>
    </citation>
    <scope>NUCLEOTIDE SEQUENCE [LARGE SCALE GENOMIC DNA]</scope>
    <source>
        <strain evidence="5 6">HAMBI_3031</strain>
    </source>
</reference>
<comment type="similarity">
    <text evidence="1">Belongs to the bacterial phospholipase C family.</text>
</comment>
<sequence>MSQNRRNFLKNATILSGAAGLNNVLPSSIKKALSINAPKGTTFYDAEHIVFLMQENRSFDHIFGCMKGVRGFNDPRIKTLPDNNKAWIQKSKNGDAHAPFHIDINKTKVTWQGGLPHDWPDQSKARNDGKYDQWIPQKTEMCMGYFNRADVPFYYAMADAFTLCDHYFCSSLTGTTPNRLFFWTGTIREALNGDNKPAVRNSQAESRHGAFVDWSTFPELLEDHGVSWKIYQNEIWTAEIDESLNYWVGNYGDNAIEYVKRHRVQLAAYFRKHGNAKAKPALTAEEVLAQYNQLSQREKNLIDKAFSNNMEVEEYLQLKPHTFIDDKGQEQTVNIPAGDIFHQFRKDVDSGNLPTVSWLAAPQAFSDHTSSPLYGTWYVSEALNILTKNPEVWKKTIFILNYDENDGYYDHLPPFVVPDPKDPTKGKVSPGIDITPDFDNTRNWPIGLGYRVPMIIASPWSKGGFINSQIHDHTSTLMFLEQFLQKKTGKPIVSKNISSWRRTVCGDLTSAFRPYNGERHPLPDFLKKTQVIDSIQNAKNKPAQVIPTPLSEIQIQWINRNQSFSGQGSNWMAEQEKGTRPACALPYVLYADCHIDKTKKTVELKFEAGKNDQHIGAPFNVYTPASYKKEHGRTWFYTVKEGDPLTDSLLLNHFEQEVYDLCIDGANGFFRHYRGNIQDPDLDVTCTYETAKGLVNRYTGNIILEISNHSKTPITLSLTDNAYGRALQAFTIGAGVNKSIKVDLKKSSGWYDFTLAFNGNKIFKKQYAGHVETGEISITDPFMGGLLS</sequence>
<dbReference type="PANTHER" id="PTHR31956:SF1">
    <property type="entry name" value="NON-SPECIFIC PHOSPHOLIPASE C1"/>
    <property type="match status" value="1"/>
</dbReference>
<keyword evidence="3" id="KW-0378">Hydrolase</keyword>
<keyword evidence="6" id="KW-1185">Reference proteome</keyword>
<dbReference type="PROSITE" id="PS51318">
    <property type="entry name" value="TAT"/>
    <property type="match status" value="1"/>
</dbReference>
<evidence type="ECO:0000313" key="5">
    <source>
        <dbReference type="EMBL" id="WQD37187.1"/>
    </source>
</evidence>
<dbReference type="RefSeq" id="WP_114793043.1">
    <property type="nucleotide sequence ID" value="NZ_CP139960.1"/>
</dbReference>
<feature type="domain" description="Bacterial phospholipase C C-terminal" evidence="4">
    <location>
        <begin position="684"/>
        <end position="770"/>
    </location>
</feature>
<evidence type="ECO:0000313" key="6">
    <source>
        <dbReference type="Proteomes" id="UP001325680"/>
    </source>
</evidence>
<evidence type="ECO:0000256" key="2">
    <source>
        <dbReference type="ARBA" id="ARBA00012018"/>
    </source>
</evidence>
<gene>
    <name evidence="5" type="ORF">U0035_16075</name>
</gene>
<dbReference type="InterPro" id="IPR007312">
    <property type="entry name" value="Phosphoesterase"/>
</dbReference>
<dbReference type="InterPro" id="IPR008475">
    <property type="entry name" value="PLipase_C_C"/>
</dbReference>
<dbReference type="EMBL" id="CP139960">
    <property type="protein sequence ID" value="WQD37187.1"/>
    <property type="molecule type" value="Genomic_DNA"/>
</dbReference>
<dbReference type="Gene3D" id="3.40.720.10">
    <property type="entry name" value="Alkaline Phosphatase, subunit A"/>
    <property type="match status" value="2"/>
</dbReference>
<dbReference type="NCBIfam" id="TIGR03396">
    <property type="entry name" value="PC_PLC"/>
    <property type="match status" value="1"/>
</dbReference>
<dbReference type="Proteomes" id="UP001325680">
    <property type="component" value="Chromosome"/>
</dbReference>
<proteinExistence type="inferred from homology"/>
<protein>
    <recommendedName>
        <fullName evidence="2">phospholipase C</fullName>
        <ecNumber evidence="2">3.1.4.3</ecNumber>
    </recommendedName>
</protein>
<dbReference type="InterPro" id="IPR017767">
    <property type="entry name" value="PC-PLC"/>
</dbReference>
<dbReference type="InterPro" id="IPR017850">
    <property type="entry name" value="Alkaline_phosphatase_core_sf"/>
</dbReference>
<feature type="domain" description="Bacterial phospholipase C C-terminal" evidence="4">
    <location>
        <begin position="581"/>
        <end position="676"/>
    </location>
</feature>
<accession>A0ABZ0W6M5</accession>